<dbReference type="EMBL" id="MNAD01001408">
    <property type="protein sequence ID" value="OJT05666.1"/>
    <property type="molecule type" value="Genomic_DNA"/>
</dbReference>
<evidence type="ECO:0000313" key="3">
    <source>
        <dbReference type="Proteomes" id="UP000184267"/>
    </source>
</evidence>
<evidence type="ECO:0000313" key="2">
    <source>
        <dbReference type="EMBL" id="OJT05666.1"/>
    </source>
</evidence>
<feature type="chain" id="PRO_5013290446" evidence="1">
    <location>
        <begin position="29"/>
        <end position="702"/>
    </location>
</feature>
<feature type="signal peptide" evidence="1">
    <location>
        <begin position="1"/>
        <end position="28"/>
    </location>
</feature>
<organism evidence="2 3">
    <name type="scientific">Trametes pubescens</name>
    <name type="common">White-rot fungus</name>
    <dbReference type="NCBI Taxonomy" id="154538"/>
    <lineage>
        <taxon>Eukaryota</taxon>
        <taxon>Fungi</taxon>
        <taxon>Dikarya</taxon>
        <taxon>Basidiomycota</taxon>
        <taxon>Agaricomycotina</taxon>
        <taxon>Agaricomycetes</taxon>
        <taxon>Polyporales</taxon>
        <taxon>Polyporaceae</taxon>
        <taxon>Trametes</taxon>
    </lineage>
</organism>
<keyword evidence="3" id="KW-1185">Reference proteome</keyword>
<dbReference type="Proteomes" id="UP000184267">
    <property type="component" value="Unassembled WGS sequence"/>
</dbReference>
<comment type="caution">
    <text evidence="2">The sequence shown here is derived from an EMBL/GenBank/DDBJ whole genome shotgun (WGS) entry which is preliminary data.</text>
</comment>
<gene>
    <name evidence="2" type="ORF">TRAPUB_3508</name>
</gene>
<protein>
    <submittedName>
        <fullName evidence="2">Uncharacterized protein</fullName>
    </submittedName>
</protein>
<accession>A0A1M2VDN8</accession>
<proteinExistence type="predicted"/>
<keyword evidence="1" id="KW-0732">Signal</keyword>
<sequence length="702" mass="73888">MARSTKTFASLVWFVWLLLFHLRNPTLSLPPRPIMLTRSSTGTLPDAKRRRTTTTEQQYELAAATINDSANSLTTTDANVSPDGGIAVEETIVTNHVSPSLSAPAAINPTGGEASGHTPVFVNNGAITGHTTSLETLSAIQYAELDPLDVALLRSGGDVIGLITGVTDFESQGRTIRYDHNTVTGAAMRNFEHALTAPDIITDDNDNDQPPPLESAVGGSGVLIPHVGIQMSNVTSIAQAPTVQVLPSVTGPLQPTVALTTSRTAVQHDMEELVAPRGNPTMAVASTSPTNVVGPLALSVDTSVRGSADVGEVGGDTSLNVEQPPTVVTPSNISTNALPPPPAVAFQPSQAQVIAFGLPTATAYASGAGPTQFANLPAGNAGTVYAPSNASAAPLPAVVHSVAIAPTVPIPTTLAQPQQAASAVVGIGGHSVAVAPIVPAVAHMPTALPHAQQAAPAVVGIAPPPPVPQTQNTSLTAHPHVYNVSEVPNELVERMRSVSNYVYPPMNIFSMSLVPANSDWGHGKDERFLCYASKPIVLWLPARAKKLWFYKPNGEPQPRVNIGVEPSVAGDLDAVKALYNRARPRAALSSDIVYASRLQTVRERGATSTQATPFEEVYDAIEHFTSKSAMPRIRAADLGEDDIVVVECNFTRWKKPGETKKKMWTAWDVGFELLSISLLYAEPTTANVPEDVPAHATTMFSI</sequence>
<name>A0A1M2VDN8_TRAPU</name>
<dbReference type="OrthoDB" id="3269308at2759"/>
<evidence type="ECO:0000256" key="1">
    <source>
        <dbReference type="SAM" id="SignalP"/>
    </source>
</evidence>
<dbReference type="AlphaFoldDB" id="A0A1M2VDN8"/>
<reference evidence="2 3" key="1">
    <citation type="submission" date="2016-10" db="EMBL/GenBank/DDBJ databases">
        <title>Genome sequence of the basidiomycete white-rot fungus Trametes pubescens.</title>
        <authorList>
            <person name="Makela M.R."/>
            <person name="Granchi Z."/>
            <person name="Peng M."/>
            <person name="De Vries R.P."/>
            <person name="Grigoriev I."/>
            <person name="Riley R."/>
            <person name="Hilden K."/>
        </authorList>
    </citation>
    <scope>NUCLEOTIDE SEQUENCE [LARGE SCALE GENOMIC DNA]</scope>
    <source>
        <strain evidence="2 3">FBCC735</strain>
    </source>
</reference>